<comment type="subcellular location">
    <subcellularLocation>
        <location evidence="1 8">Cell membrane</location>
        <topology evidence="1 8">Multi-pass membrane protein</topology>
    </subcellularLocation>
</comment>
<keyword evidence="7 8" id="KW-0472">Membrane</keyword>
<protein>
    <submittedName>
        <fullName evidence="10">Spermidine/putrescine transport system permease protein</fullName>
    </submittedName>
</protein>
<dbReference type="AlphaFoldDB" id="A0A1G8JYM2"/>
<dbReference type="OrthoDB" id="9807047at2"/>
<dbReference type="STRING" id="428992.SAMN05216272_108139"/>
<gene>
    <name evidence="10" type="ORF">SAMN05216272_108139</name>
</gene>
<dbReference type="InterPro" id="IPR035906">
    <property type="entry name" value="MetI-like_sf"/>
</dbReference>
<dbReference type="InterPro" id="IPR000515">
    <property type="entry name" value="MetI-like"/>
</dbReference>
<dbReference type="CDD" id="cd06261">
    <property type="entry name" value="TM_PBP2"/>
    <property type="match status" value="1"/>
</dbReference>
<keyword evidence="5 8" id="KW-0812">Transmembrane</keyword>
<keyword evidence="6 8" id="KW-1133">Transmembrane helix</keyword>
<feature type="transmembrane region" description="Helical" evidence="8">
    <location>
        <begin position="21"/>
        <end position="43"/>
    </location>
</feature>
<evidence type="ECO:0000256" key="7">
    <source>
        <dbReference type="ARBA" id="ARBA00023136"/>
    </source>
</evidence>
<dbReference type="Proteomes" id="UP000199636">
    <property type="component" value="Unassembled WGS sequence"/>
</dbReference>
<sequence>MSTLRLQAERKSLRARLALTTPAMFMLLVFLVLPLGIMFAVSIQAPGDYGGVKWGQHTLEAYLNFLWERDLDDALVFNTDYLGIFQRSFWLSILTTLGCLLIGYPTALYLALQDERRRNLLLFLVTVPFWTNLLVRVYAWILLLRNGGLVDEGLHALGFSDAAIGLLYTDKAVIIGLLYTYLPFMVLPIYTSLEKMDWRLVEAAFDLGANRWKALKRIIIPLSMPGVVAGGILVFIPSLGNYIIPELLGGGKSLMIGNLIQLQFGTAHNWPFGAALSFALLAFVLAAMLIYSMRFKQGAAGGHP</sequence>
<dbReference type="SUPFAM" id="SSF161098">
    <property type="entry name" value="MetI-like"/>
    <property type="match status" value="1"/>
</dbReference>
<dbReference type="PANTHER" id="PTHR42929:SF1">
    <property type="entry name" value="INNER MEMBRANE ABC TRANSPORTER PERMEASE PROTEIN YDCU-RELATED"/>
    <property type="match status" value="1"/>
</dbReference>
<name>A0A1G8JYM2_9PSED</name>
<evidence type="ECO:0000313" key="10">
    <source>
        <dbReference type="EMBL" id="SDI36275.1"/>
    </source>
</evidence>
<dbReference type="Pfam" id="PF00528">
    <property type="entry name" value="BPD_transp_1"/>
    <property type="match status" value="1"/>
</dbReference>
<evidence type="ECO:0000256" key="3">
    <source>
        <dbReference type="ARBA" id="ARBA00022448"/>
    </source>
</evidence>
<evidence type="ECO:0000256" key="8">
    <source>
        <dbReference type="RuleBase" id="RU363032"/>
    </source>
</evidence>
<feature type="transmembrane region" description="Helical" evidence="8">
    <location>
        <begin position="272"/>
        <end position="291"/>
    </location>
</feature>
<feature type="transmembrane region" description="Helical" evidence="8">
    <location>
        <begin position="218"/>
        <end position="244"/>
    </location>
</feature>
<feature type="domain" description="ABC transmembrane type-1" evidence="9">
    <location>
        <begin position="85"/>
        <end position="291"/>
    </location>
</feature>
<keyword evidence="3 8" id="KW-0813">Transport</keyword>
<evidence type="ECO:0000259" key="9">
    <source>
        <dbReference type="PROSITE" id="PS50928"/>
    </source>
</evidence>
<dbReference type="GO" id="GO:0055085">
    <property type="term" value="P:transmembrane transport"/>
    <property type="evidence" value="ECO:0007669"/>
    <property type="project" value="InterPro"/>
</dbReference>
<evidence type="ECO:0000313" key="11">
    <source>
        <dbReference type="Proteomes" id="UP000199636"/>
    </source>
</evidence>
<dbReference type="Gene3D" id="1.10.3720.10">
    <property type="entry name" value="MetI-like"/>
    <property type="match status" value="1"/>
</dbReference>
<organism evidence="10 11">
    <name type="scientific">Pseudomonas panipatensis</name>
    <dbReference type="NCBI Taxonomy" id="428992"/>
    <lineage>
        <taxon>Bacteria</taxon>
        <taxon>Pseudomonadati</taxon>
        <taxon>Pseudomonadota</taxon>
        <taxon>Gammaproteobacteria</taxon>
        <taxon>Pseudomonadales</taxon>
        <taxon>Pseudomonadaceae</taxon>
        <taxon>Pseudomonas</taxon>
    </lineage>
</organism>
<dbReference type="GO" id="GO:0005886">
    <property type="term" value="C:plasma membrane"/>
    <property type="evidence" value="ECO:0007669"/>
    <property type="project" value="UniProtKB-SubCell"/>
</dbReference>
<evidence type="ECO:0000256" key="2">
    <source>
        <dbReference type="ARBA" id="ARBA00007069"/>
    </source>
</evidence>
<reference evidence="11" key="1">
    <citation type="submission" date="2016-10" db="EMBL/GenBank/DDBJ databases">
        <authorList>
            <person name="Varghese N."/>
            <person name="Submissions S."/>
        </authorList>
    </citation>
    <scope>NUCLEOTIDE SEQUENCE [LARGE SCALE GENOMIC DNA]</scope>
    <source>
        <strain evidence="11">CCM 7469</strain>
    </source>
</reference>
<dbReference type="PANTHER" id="PTHR42929">
    <property type="entry name" value="INNER MEMBRANE ABC TRANSPORTER PERMEASE PROTEIN YDCU-RELATED-RELATED"/>
    <property type="match status" value="1"/>
</dbReference>
<dbReference type="PROSITE" id="PS50928">
    <property type="entry name" value="ABC_TM1"/>
    <property type="match status" value="1"/>
</dbReference>
<evidence type="ECO:0000256" key="5">
    <source>
        <dbReference type="ARBA" id="ARBA00022692"/>
    </source>
</evidence>
<feature type="transmembrane region" description="Helical" evidence="8">
    <location>
        <begin position="89"/>
        <end position="112"/>
    </location>
</feature>
<comment type="similarity">
    <text evidence="2">Belongs to the binding-protein-dependent transport system permease family. CysTW subfamily.</text>
</comment>
<keyword evidence="4" id="KW-1003">Cell membrane</keyword>
<dbReference type="RefSeq" id="WP_090265073.1">
    <property type="nucleotide sequence ID" value="NZ_FNDS01000008.1"/>
</dbReference>
<dbReference type="EMBL" id="FNDS01000008">
    <property type="protein sequence ID" value="SDI36275.1"/>
    <property type="molecule type" value="Genomic_DNA"/>
</dbReference>
<evidence type="ECO:0000256" key="6">
    <source>
        <dbReference type="ARBA" id="ARBA00022989"/>
    </source>
</evidence>
<keyword evidence="11" id="KW-1185">Reference proteome</keyword>
<feature type="transmembrane region" description="Helical" evidence="8">
    <location>
        <begin position="119"/>
        <end position="141"/>
    </location>
</feature>
<evidence type="ECO:0000256" key="4">
    <source>
        <dbReference type="ARBA" id="ARBA00022475"/>
    </source>
</evidence>
<proteinExistence type="inferred from homology"/>
<evidence type="ECO:0000256" key="1">
    <source>
        <dbReference type="ARBA" id="ARBA00004651"/>
    </source>
</evidence>
<accession>A0A1G8JYM2</accession>
<feature type="transmembrane region" description="Helical" evidence="8">
    <location>
        <begin position="172"/>
        <end position="190"/>
    </location>
</feature>